<feature type="non-terminal residue" evidence="1">
    <location>
        <position position="40"/>
    </location>
</feature>
<proteinExistence type="predicted"/>
<evidence type="ECO:0000313" key="1">
    <source>
        <dbReference type="EMBL" id="GAF68326.1"/>
    </source>
</evidence>
<sequence length="40" mass="4635">MTQTNTIQQTEYESLLLERSAFEQAGMTSKVEEWEGRIQA</sequence>
<protein>
    <submittedName>
        <fullName evidence="1">Uncharacterized protein</fullName>
    </submittedName>
</protein>
<dbReference type="EMBL" id="BARS01006390">
    <property type="protein sequence ID" value="GAF68326.1"/>
    <property type="molecule type" value="Genomic_DNA"/>
</dbReference>
<accession>X0RZ96</accession>
<reference evidence="1" key="1">
    <citation type="journal article" date="2014" name="Front. Microbiol.">
        <title>High frequency of phylogenetically diverse reductive dehalogenase-homologous genes in deep subseafloor sedimentary metagenomes.</title>
        <authorList>
            <person name="Kawai M."/>
            <person name="Futagami T."/>
            <person name="Toyoda A."/>
            <person name="Takaki Y."/>
            <person name="Nishi S."/>
            <person name="Hori S."/>
            <person name="Arai W."/>
            <person name="Tsubouchi T."/>
            <person name="Morono Y."/>
            <person name="Uchiyama I."/>
            <person name="Ito T."/>
            <person name="Fujiyama A."/>
            <person name="Inagaki F."/>
            <person name="Takami H."/>
        </authorList>
    </citation>
    <scope>NUCLEOTIDE SEQUENCE</scope>
    <source>
        <strain evidence="1">Expedition CK06-06</strain>
    </source>
</reference>
<organism evidence="1">
    <name type="scientific">marine sediment metagenome</name>
    <dbReference type="NCBI Taxonomy" id="412755"/>
    <lineage>
        <taxon>unclassified sequences</taxon>
        <taxon>metagenomes</taxon>
        <taxon>ecological metagenomes</taxon>
    </lineage>
</organism>
<comment type="caution">
    <text evidence="1">The sequence shown here is derived from an EMBL/GenBank/DDBJ whole genome shotgun (WGS) entry which is preliminary data.</text>
</comment>
<dbReference type="AlphaFoldDB" id="X0RZ96"/>
<name>X0RZ96_9ZZZZ</name>
<gene>
    <name evidence="1" type="ORF">S01H1_12452</name>
</gene>